<gene>
    <name evidence="2" type="ORF">BRAN1462_LOCUS12753</name>
</gene>
<dbReference type="AlphaFoldDB" id="A0A7S2NBD5"/>
<dbReference type="EMBL" id="HBGW01020154">
    <property type="protein sequence ID" value="CAD9531475.1"/>
    <property type="molecule type" value="Transcribed_RNA"/>
</dbReference>
<sequence length="389" mass="41266">MHGAQQVTSAVLHLAESARLHCRRQEPRKAAHLKASKLRSGDAKAPQALLTPDAKSLHAPPSLGSPAYIRGTGLGRPLPMLFRRQPGAGAEDAKRAGEGRLPSNSPPPGLPPPGLQPAREQALGGADVHENSTYVGEARFLLGMPPPGLPPPGLQPPSQEALSVADVNEAPHNAWSGSATCHSAPRATISIAEHLAAPKPQAPATPQAPARRQQPPSAGDHMVARAGGEPAAGGPCLRLLRARSPDGPCVVEWSIDNLRSKLRVSRGFPLLSPPCEVAGLADVRVMFVPGCNWLDYAGTATRRHRKRQPETAMATEGAEEYGALKLKAGEFGSQVGEVSFRFALADGQPGPIVRCDFAERPVHSCDLTSDWRKHAEDAGDCLRLRLEFF</sequence>
<protein>
    <submittedName>
        <fullName evidence="2">Uncharacterized protein</fullName>
    </submittedName>
</protein>
<name>A0A7S2NBD5_9DINO</name>
<feature type="region of interest" description="Disordered" evidence="1">
    <location>
        <begin position="198"/>
        <end position="228"/>
    </location>
</feature>
<evidence type="ECO:0000256" key="1">
    <source>
        <dbReference type="SAM" id="MobiDB-lite"/>
    </source>
</evidence>
<accession>A0A7S2NBD5</accession>
<organism evidence="2">
    <name type="scientific">Zooxanthella nutricula</name>
    <dbReference type="NCBI Taxonomy" id="1333877"/>
    <lineage>
        <taxon>Eukaryota</taxon>
        <taxon>Sar</taxon>
        <taxon>Alveolata</taxon>
        <taxon>Dinophyceae</taxon>
        <taxon>Peridiniales</taxon>
        <taxon>Peridiniales incertae sedis</taxon>
        <taxon>Zooxanthella</taxon>
    </lineage>
</organism>
<reference evidence="2" key="1">
    <citation type="submission" date="2021-01" db="EMBL/GenBank/DDBJ databases">
        <authorList>
            <person name="Corre E."/>
            <person name="Pelletier E."/>
            <person name="Niang G."/>
            <person name="Scheremetjew M."/>
            <person name="Finn R."/>
            <person name="Kale V."/>
            <person name="Holt S."/>
            <person name="Cochrane G."/>
            <person name="Meng A."/>
            <person name="Brown T."/>
            <person name="Cohen L."/>
        </authorList>
    </citation>
    <scope>NUCLEOTIDE SEQUENCE</scope>
    <source>
        <strain evidence="2">RCC3387</strain>
    </source>
</reference>
<feature type="compositionally biased region" description="Pro residues" evidence="1">
    <location>
        <begin position="104"/>
        <end position="115"/>
    </location>
</feature>
<feature type="region of interest" description="Disordered" evidence="1">
    <location>
        <begin position="23"/>
        <end position="126"/>
    </location>
</feature>
<proteinExistence type="predicted"/>
<evidence type="ECO:0000313" key="2">
    <source>
        <dbReference type="EMBL" id="CAD9531475.1"/>
    </source>
</evidence>